<sequence>MARPAADASPSRDRLTLSLTGVRIELSGVHAERIVRFLLGQLGGASADCLGRSRVRLSRPGRHAQGN</sequence>
<evidence type="ECO:0000313" key="1">
    <source>
        <dbReference type="EMBL" id="OTP79243.1"/>
    </source>
</evidence>
<organism evidence="1 2">
    <name type="scientific">Caballeronia sordidicola</name>
    <name type="common">Burkholderia sordidicola</name>
    <dbReference type="NCBI Taxonomy" id="196367"/>
    <lineage>
        <taxon>Bacteria</taxon>
        <taxon>Pseudomonadati</taxon>
        <taxon>Pseudomonadota</taxon>
        <taxon>Betaproteobacteria</taxon>
        <taxon>Burkholderiales</taxon>
        <taxon>Burkholderiaceae</taxon>
        <taxon>Caballeronia</taxon>
    </lineage>
</organism>
<evidence type="ECO:0000313" key="2">
    <source>
        <dbReference type="Proteomes" id="UP000194546"/>
    </source>
</evidence>
<dbReference type="Proteomes" id="UP000194546">
    <property type="component" value="Unassembled WGS sequence"/>
</dbReference>
<gene>
    <name evidence="1" type="ORF">PAMC26510_06055</name>
</gene>
<comment type="caution">
    <text evidence="1">The sequence shown here is derived from an EMBL/GenBank/DDBJ whole genome shotgun (WGS) entry which is preliminary data.</text>
</comment>
<name>A0A242N6M9_CABSO</name>
<accession>A0A242N6M9</accession>
<protein>
    <submittedName>
        <fullName evidence="1">Uncharacterized protein</fullName>
    </submittedName>
</protein>
<dbReference type="AlphaFoldDB" id="A0A242N6M9"/>
<reference evidence="1 2" key="1">
    <citation type="submission" date="2017-03" db="EMBL/GenBank/DDBJ databases">
        <title>Genome analysis of strain PAMC 26510.</title>
        <authorList>
            <person name="Oh H.-M."/>
            <person name="Yang J.-A."/>
        </authorList>
    </citation>
    <scope>NUCLEOTIDE SEQUENCE [LARGE SCALE GENOMIC DNA]</scope>
    <source>
        <strain evidence="1 2">PAMC 26510</strain>
    </source>
</reference>
<dbReference type="EMBL" id="NBTY01000032">
    <property type="protein sequence ID" value="OTP79243.1"/>
    <property type="molecule type" value="Genomic_DNA"/>
</dbReference>
<proteinExistence type="predicted"/>